<dbReference type="PANTHER" id="PTHR43736:SF1">
    <property type="entry name" value="DIHYDRONEOPTERIN TRIPHOSPHATE DIPHOSPHATASE"/>
    <property type="match status" value="1"/>
</dbReference>
<accession>A0A4Q1CDJ4</accession>
<dbReference type="SUPFAM" id="SSF55811">
    <property type="entry name" value="Nudix"/>
    <property type="match status" value="1"/>
</dbReference>
<organism evidence="2 3">
    <name type="scientific">Lacibacter luteus</name>
    <dbReference type="NCBI Taxonomy" id="2508719"/>
    <lineage>
        <taxon>Bacteria</taxon>
        <taxon>Pseudomonadati</taxon>
        <taxon>Bacteroidota</taxon>
        <taxon>Chitinophagia</taxon>
        <taxon>Chitinophagales</taxon>
        <taxon>Chitinophagaceae</taxon>
        <taxon>Lacibacter</taxon>
    </lineage>
</organism>
<comment type="caution">
    <text evidence="2">The sequence shown here is derived from an EMBL/GenBank/DDBJ whole genome shotgun (WGS) entry which is preliminary data.</text>
</comment>
<evidence type="ECO:0000259" key="1">
    <source>
        <dbReference type="PROSITE" id="PS51462"/>
    </source>
</evidence>
<reference evidence="2 3" key="1">
    <citation type="submission" date="2019-01" db="EMBL/GenBank/DDBJ databases">
        <title>Lacibacter sp. strain TTM-7.</title>
        <authorList>
            <person name="Chen W.-M."/>
        </authorList>
    </citation>
    <scope>NUCLEOTIDE SEQUENCE [LARGE SCALE GENOMIC DNA]</scope>
    <source>
        <strain evidence="2 3">TTM-7</strain>
    </source>
</reference>
<dbReference type="Gene3D" id="6.10.250.1120">
    <property type="match status" value="1"/>
</dbReference>
<dbReference type="OrthoDB" id="9804442at2"/>
<gene>
    <name evidence="2" type="ORF">ESA94_19405</name>
</gene>
<keyword evidence="3" id="KW-1185">Reference proteome</keyword>
<evidence type="ECO:0000313" key="3">
    <source>
        <dbReference type="Proteomes" id="UP000290204"/>
    </source>
</evidence>
<dbReference type="Gene3D" id="3.90.79.10">
    <property type="entry name" value="Nucleoside Triphosphate Pyrophosphohydrolase"/>
    <property type="match status" value="1"/>
</dbReference>
<dbReference type="PANTHER" id="PTHR43736">
    <property type="entry name" value="ADP-RIBOSE PYROPHOSPHATASE"/>
    <property type="match status" value="1"/>
</dbReference>
<dbReference type="InterPro" id="IPR000086">
    <property type="entry name" value="NUDIX_hydrolase_dom"/>
</dbReference>
<dbReference type="InterPro" id="IPR015797">
    <property type="entry name" value="NUDIX_hydrolase-like_dom_sf"/>
</dbReference>
<dbReference type="RefSeq" id="WP_129132617.1">
    <property type="nucleotide sequence ID" value="NZ_SDHW01000008.1"/>
</dbReference>
<dbReference type="Pfam" id="PF00293">
    <property type="entry name" value="NUDIX"/>
    <property type="match status" value="1"/>
</dbReference>
<protein>
    <submittedName>
        <fullName evidence="2">NUDIX domain-containing protein</fullName>
    </submittedName>
</protein>
<dbReference type="Pfam" id="PF12535">
    <property type="entry name" value="Nudix_N"/>
    <property type="match status" value="1"/>
</dbReference>
<dbReference type="Proteomes" id="UP000290204">
    <property type="component" value="Unassembled WGS sequence"/>
</dbReference>
<dbReference type="CDD" id="cd04672">
    <property type="entry name" value="NUDIX_CDP-Chase_like"/>
    <property type="match status" value="1"/>
</dbReference>
<feature type="domain" description="Nudix hydrolase" evidence="1">
    <location>
        <begin position="66"/>
        <end position="193"/>
    </location>
</feature>
<name>A0A4Q1CDJ4_9BACT</name>
<evidence type="ECO:0000313" key="2">
    <source>
        <dbReference type="EMBL" id="RXK57694.1"/>
    </source>
</evidence>
<dbReference type="PROSITE" id="PS51462">
    <property type="entry name" value="NUDIX"/>
    <property type="match status" value="1"/>
</dbReference>
<dbReference type="EMBL" id="SDHW01000008">
    <property type="protein sequence ID" value="RXK57694.1"/>
    <property type="molecule type" value="Genomic_DNA"/>
</dbReference>
<sequence length="206" mass="23559">MTNELMRDITRLLSIADLGLLYHNNEFDKERYEELRAISLRLLSSVSEHTADELHERIPIAKDYPTVKVDIRGLVLSPDKKILLVKESTDGKWSLPGGWADVGYSAKETIIKEIKEETGLDAEVKHLLAVFDKNKHDHPAEPYYVFKLAFYCEALSTTLQKGFDVLDIGYFAINELPELSTNRILKTQLELLYNKVLSNNVESYVD</sequence>
<dbReference type="InterPro" id="IPR059176">
    <property type="entry name" value="UDP-X_N"/>
</dbReference>
<dbReference type="AlphaFoldDB" id="A0A4Q1CDJ4"/>
<proteinExistence type="predicted"/>